<evidence type="ECO:0000259" key="1">
    <source>
        <dbReference type="Pfam" id="PF08818"/>
    </source>
</evidence>
<dbReference type="Proteomes" id="UP001597237">
    <property type="component" value="Unassembled WGS sequence"/>
</dbReference>
<protein>
    <submittedName>
        <fullName evidence="2">DUF1801 domain-containing protein</fullName>
    </submittedName>
</protein>
<name>A0ABW4N0Y3_9CAUL</name>
<evidence type="ECO:0000313" key="3">
    <source>
        <dbReference type="Proteomes" id="UP001597237"/>
    </source>
</evidence>
<dbReference type="Pfam" id="PF08818">
    <property type="entry name" value="DUF1801"/>
    <property type="match status" value="1"/>
</dbReference>
<organism evidence="2 3">
    <name type="scientific">Phenylobacterium terrae</name>
    <dbReference type="NCBI Taxonomy" id="2665495"/>
    <lineage>
        <taxon>Bacteria</taxon>
        <taxon>Pseudomonadati</taxon>
        <taxon>Pseudomonadota</taxon>
        <taxon>Alphaproteobacteria</taxon>
        <taxon>Caulobacterales</taxon>
        <taxon>Caulobacteraceae</taxon>
        <taxon>Phenylobacterium</taxon>
    </lineage>
</organism>
<accession>A0ABW4N0Y3</accession>
<dbReference type="RefSeq" id="WP_377283172.1">
    <property type="nucleotide sequence ID" value="NZ_JBHRSI010000008.1"/>
</dbReference>
<evidence type="ECO:0000313" key="2">
    <source>
        <dbReference type="EMBL" id="MFD1783634.1"/>
    </source>
</evidence>
<dbReference type="EMBL" id="JBHUEY010000001">
    <property type="protein sequence ID" value="MFD1783634.1"/>
    <property type="molecule type" value="Genomic_DNA"/>
</dbReference>
<sequence>MAYEAKTRPTEADVGAFLDRVEPAVRRDDGRVVCELMRKVSGEEPRMWGPSIIGFGRQTYRYASGHSGETSRIGFSPRKGALVFYLWCDAAEQEAQLARLGKHTTGVGCLYIKKLADVDMAVLEELIRAAWAHTEPA</sequence>
<dbReference type="SUPFAM" id="SSF159888">
    <property type="entry name" value="YdhG-like"/>
    <property type="match status" value="1"/>
</dbReference>
<reference evidence="3" key="1">
    <citation type="journal article" date="2019" name="Int. J. Syst. Evol. Microbiol.">
        <title>The Global Catalogue of Microorganisms (GCM) 10K type strain sequencing project: providing services to taxonomists for standard genome sequencing and annotation.</title>
        <authorList>
            <consortium name="The Broad Institute Genomics Platform"/>
            <consortium name="The Broad Institute Genome Sequencing Center for Infectious Disease"/>
            <person name="Wu L."/>
            <person name="Ma J."/>
        </authorList>
    </citation>
    <scope>NUCLEOTIDE SEQUENCE [LARGE SCALE GENOMIC DNA]</scope>
    <source>
        <strain evidence="3">DFY28</strain>
    </source>
</reference>
<dbReference type="InterPro" id="IPR014922">
    <property type="entry name" value="YdhG-like"/>
</dbReference>
<proteinExistence type="predicted"/>
<gene>
    <name evidence="2" type="ORF">ACFSC0_09540</name>
</gene>
<feature type="domain" description="YdhG-like" evidence="1">
    <location>
        <begin position="26"/>
        <end position="130"/>
    </location>
</feature>
<keyword evidence="3" id="KW-1185">Reference proteome</keyword>
<comment type="caution">
    <text evidence="2">The sequence shown here is derived from an EMBL/GenBank/DDBJ whole genome shotgun (WGS) entry which is preliminary data.</text>
</comment>